<organism evidence="2 3">
    <name type="scientific">Acetobacter musti</name>
    <dbReference type="NCBI Taxonomy" id="864732"/>
    <lineage>
        <taxon>Bacteria</taxon>
        <taxon>Pseudomonadati</taxon>
        <taxon>Pseudomonadota</taxon>
        <taxon>Alphaproteobacteria</taxon>
        <taxon>Acetobacterales</taxon>
        <taxon>Acetobacteraceae</taxon>
        <taxon>Acetobacter</taxon>
    </lineage>
</organism>
<dbReference type="RefSeq" id="WP_173582126.1">
    <property type="nucleotide sequence ID" value="NZ_WOTB01000003.1"/>
</dbReference>
<evidence type="ECO:0000313" key="2">
    <source>
        <dbReference type="EMBL" id="NHN83687.1"/>
    </source>
</evidence>
<evidence type="ECO:0000256" key="1">
    <source>
        <dbReference type="SAM" id="MobiDB-lite"/>
    </source>
</evidence>
<proteinExistence type="predicted"/>
<protein>
    <submittedName>
        <fullName evidence="2">Uncharacterized protein</fullName>
    </submittedName>
</protein>
<gene>
    <name evidence="2" type="ORF">GOB93_03405</name>
</gene>
<feature type="region of interest" description="Disordered" evidence="1">
    <location>
        <begin position="24"/>
        <end position="47"/>
    </location>
</feature>
<keyword evidence="3" id="KW-1185">Reference proteome</keyword>
<accession>A0ABX0JKB8</accession>
<comment type="caution">
    <text evidence="2">The sequence shown here is derived from an EMBL/GenBank/DDBJ whole genome shotgun (WGS) entry which is preliminary data.</text>
</comment>
<reference evidence="2 3" key="1">
    <citation type="journal article" date="2020" name="Int. J. Syst. Evol. Microbiol.">
        <title>Novel acetic acid bacteria from cider fermentations: Acetobacter conturbans sp. nov. and Acetobacter fallax sp. nov.</title>
        <authorList>
            <person name="Sombolestani A.S."/>
            <person name="Cleenwerck I."/>
            <person name="Cnockaert M."/>
            <person name="Borremans W."/>
            <person name="Wieme A.D."/>
            <person name="De Vuyst L."/>
            <person name="Vandamme P."/>
        </authorList>
    </citation>
    <scope>NUCLEOTIDE SEQUENCE [LARGE SCALE GENOMIC DNA]</scope>
    <source>
        <strain evidence="2 3">LMG 30640</strain>
    </source>
</reference>
<dbReference type="Proteomes" id="UP000635278">
    <property type="component" value="Unassembled WGS sequence"/>
</dbReference>
<evidence type="ECO:0000313" key="3">
    <source>
        <dbReference type="Proteomes" id="UP000635278"/>
    </source>
</evidence>
<name>A0ABX0JKB8_9PROT</name>
<dbReference type="EMBL" id="WOTB01000003">
    <property type="protein sequence ID" value="NHN83687.1"/>
    <property type="molecule type" value="Genomic_DNA"/>
</dbReference>
<sequence length="63" mass="7129">MTDDELNHLADKIALAVADELDKRDKPKKQAEIARQQQQGRLESPYTAQDEAVAKAAYKRLFS</sequence>